<protein>
    <submittedName>
        <fullName evidence="1">Uncharacterized protein</fullName>
    </submittedName>
</protein>
<comment type="caution">
    <text evidence="1">The sequence shown here is derived from an EMBL/GenBank/DDBJ whole genome shotgun (WGS) entry which is preliminary data.</text>
</comment>
<keyword evidence="2" id="KW-1185">Reference proteome</keyword>
<accession>A0A918JXF2</accession>
<dbReference type="AlphaFoldDB" id="A0A918JXF2"/>
<sequence length="89" mass="10418">MVIKMIEIYKTNVQKRQQAKQIVKQIKTLFSNYRVNFDLEDCDCILRIDTGVKILDNNTIIKIVRENGFKIETLSDEISLVKPKFTVNI</sequence>
<proteinExistence type="predicted"/>
<reference evidence="1 2" key="1">
    <citation type="journal article" date="2014" name="Int. J. Syst. Evol. Microbiol.">
        <title>Complete genome sequence of Corynebacterium casei LMG S-19264T (=DSM 44701T), isolated from a smear-ripened cheese.</title>
        <authorList>
            <consortium name="US DOE Joint Genome Institute (JGI-PGF)"/>
            <person name="Walter F."/>
            <person name="Albersmeier A."/>
            <person name="Kalinowski J."/>
            <person name="Ruckert C."/>
        </authorList>
    </citation>
    <scope>NUCLEOTIDE SEQUENCE [LARGE SCALE GENOMIC DNA]</scope>
    <source>
        <strain evidence="1 2">KCTC 12285</strain>
    </source>
</reference>
<name>A0A918JXF2_9FLAO</name>
<gene>
    <name evidence="1" type="ORF">GCM10007384_33210</name>
</gene>
<evidence type="ECO:0000313" key="1">
    <source>
        <dbReference type="EMBL" id="GGX29362.1"/>
    </source>
</evidence>
<organism evidence="1 2">
    <name type="scientific">Aquimarina muelleri</name>
    <dbReference type="NCBI Taxonomy" id="279356"/>
    <lineage>
        <taxon>Bacteria</taxon>
        <taxon>Pseudomonadati</taxon>
        <taxon>Bacteroidota</taxon>
        <taxon>Flavobacteriia</taxon>
        <taxon>Flavobacteriales</taxon>
        <taxon>Flavobacteriaceae</taxon>
        <taxon>Aquimarina</taxon>
    </lineage>
</organism>
<dbReference type="Proteomes" id="UP000601108">
    <property type="component" value="Unassembled WGS sequence"/>
</dbReference>
<evidence type="ECO:0000313" key="2">
    <source>
        <dbReference type="Proteomes" id="UP000601108"/>
    </source>
</evidence>
<dbReference type="EMBL" id="BMWS01000027">
    <property type="protein sequence ID" value="GGX29362.1"/>
    <property type="molecule type" value="Genomic_DNA"/>
</dbReference>